<evidence type="ECO:0000313" key="2">
    <source>
        <dbReference type="EMBL" id="VVE56498.1"/>
    </source>
</evidence>
<gene>
    <name evidence="2" type="ORF">PTE30175_04998</name>
</gene>
<keyword evidence="3" id="KW-1185">Reference proteome</keyword>
<dbReference type="Proteomes" id="UP000414233">
    <property type="component" value="Unassembled WGS sequence"/>
</dbReference>
<evidence type="ECO:0000256" key="1">
    <source>
        <dbReference type="SAM" id="Phobius"/>
    </source>
</evidence>
<protein>
    <submittedName>
        <fullName evidence="2">Pilus assembly protein</fullName>
    </submittedName>
</protein>
<organism evidence="2 3">
    <name type="scientific">Pandoraea terrae</name>
    <dbReference type="NCBI Taxonomy" id="1537710"/>
    <lineage>
        <taxon>Bacteria</taxon>
        <taxon>Pseudomonadati</taxon>
        <taxon>Pseudomonadota</taxon>
        <taxon>Betaproteobacteria</taxon>
        <taxon>Burkholderiales</taxon>
        <taxon>Burkholderiaceae</taxon>
        <taxon>Pandoraea</taxon>
    </lineage>
</organism>
<keyword evidence="1" id="KW-0472">Membrane</keyword>
<dbReference type="AlphaFoldDB" id="A0A5E4Z6W3"/>
<dbReference type="EMBL" id="CABPRZ010000032">
    <property type="protein sequence ID" value="VVE56498.1"/>
    <property type="molecule type" value="Genomic_DNA"/>
</dbReference>
<evidence type="ECO:0000313" key="3">
    <source>
        <dbReference type="Proteomes" id="UP000414233"/>
    </source>
</evidence>
<sequence length="65" mass="6832">MRLIRGFQRFFRDEAGVTALEYGILAAVVAVVIGGVFYTQMSTAIGTIFGQVTTAVGNVKTSSGS</sequence>
<keyword evidence="1" id="KW-0812">Transmembrane</keyword>
<dbReference type="Pfam" id="PF04964">
    <property type="entry name" value="Flp_Fap"/>
    <property type="match status" value="1"/>
</dbReference>
<feature type="transmembrane region" description="Helical" evidence="1">
    <location>
        <begin position="20"/>
        <end position="38"/>
    </location>
</feature>
<name>A0A5E4Z6W3_9BURK</name>
<accession>A0A5E4Z6W3</accession>
<proteinExistence type="predicted"/>
<dbReference type="RefSeq" id="WP_150699743.1">
    <property type="nucleotide sequence ID" value="NZ_CABPRZ010000032.1"/>
</dbReference>
<keyword evidence="1" id="KW-1133">Transmembrane helix</keyword>
<dbReference type="InterPro" id="IPR007047">
    <property type="entry name" value="Flp_Fap"/>
</dbReference>
<reference evidence="2 3" key="1">
    <citation type="submission" date="2019-08" db="EMBL/GenBank/DDBJ databases">
        <authorList>
            <person name="Peeters C."/>
        </authorList>
    </citation>
    <scope>NUCLEOTIDE SEQUENCE [LARGE SCALE GENOMIC DNA]</scope>
    <source>
        <strain evidence="2 3">LMG 30175</strain>
    </source>
</reference>